<dbReference type="PANTHER" id="PTHR14154">
    <property type="entry name" value="UPF0041 BRAIN PROTEIN 44-RELATED"/>
    <property type="match status" value="1"/>
</dbReference>
<sequence>MLLRFSRFVRFAANNTASQALRKEVASDAAAFAETAATKAAETAAKAAGQAAPPHPPSSFAAASWQSFKKYGMTTHFWGPVVNWGFVIAGLSDMQKSPEVISERMTGVLCVYSLLFMRFAYMIQPRNFLLFACHFCNEAVQLTQLFRKLKYNSEQAARKTVKAA</sequence>
<keyword evidence="8" id="KW-0472">Membrane</keyword>
<evidence type="ECO:0000256" key="5">
    <source>
        <dbReference type="ARBA" id="ARBA00022792"/>
    </source>
</evidence>
<evidence type="ECO:0000256" key="7">
    <source>
        <dbReference type="ARBA" id="ARBA00023128"/>
    </source>
</evidence>
<evidence type="ECO:0000256" key="1">
    <source>
        <dbReference type="ARBA" id="ARBA00004448"/>
    </source>
</evidence>
<keyword evidence="5 9" id="KW-0999">Mitochondrion inner membrane</keyword>
<dbReference type="STRING" id="94643.A0A2A9MN33"/>
<dbReference type="EMBL" id="NWUJ01000002">
    <property type="protein sequence ID" value="PFH37253.1"/>
    <property type="molecule type" value="Genomic_DNA"/>
</dbReference>
<keyword evidence="6" id="KW-1133">Transmembrane helix</keyword>
<gene>
    <name evidence="10" type="ORF">BESB_037110</name>
</gene>
<evidence type="ECO:0000256" key="6">
    <source>
        <dbReference type="ARBA" id="ARBA00022989"/>
    </source>
</evidence>
<dbReference type="OrthoDB" id="330926at2759"/>
<protein>
    <recommendedName>
        <fullName evidence="9">Mitochondrial pyruvate carrier</fullName>
    </recommendedName>
</protein>
<comment type="similarity">
    <text evidence="2 9">Belongs to the mitochondrial pyruvate carrier (MPC) (TC 2.A.105) family.</text>
</comment>
<reference evidence="10 11" key="1">
    <citation type="submission" date="2017-09" db="EMBL/GenBank/DDBJ databases">
        <title>Genome sequencing of Besnoitia besnoiti strain Bb-Ger1.</title>
        <authorList>
            <person name="Schares G."/>
            <person name="Venepally P."/>
            <person name="Lorenzi H.A."/>
        </authorList>
    </citation>
    <scope>NUCLEOTIDE SEQUENCE [LARGE SCALE GENOMIC DNA]</scope>
    <source>
        <strain evidence="10 11">Bb-Ger1</strain>
    </source>
</reference>
<comment type="caution">
    <text evidence="10">The sequence shown here is derived from an EMBL/GenBank/DDBJ whole genome shotgun (WGS) entry which is preliminary data.</text>
</comment>
<evidence type="ECO:0000256" key="9">
    <source>
        <dbReference type="RuleBase" id="RU363100"/>
    </source>
</evidence>
<keyword evidence="7 9" id="KW-0496">Mitochondrion</keyword>
<accession>A0A2A9MN33</accession>
<evidence type="ECO:0000256" key="2">
    <source>
        <dbReference type="ARBA" id="ARBA00006416"/>
    </source>
</evidence>
<dbReference type="GO" id="GO:0006850">
    <property type="term" value="P:pyruvate import into mitochondria"/>
    <property type="evidence" value="ECO:0007669"/>
    <property type="project" value="InterPro"/>
</dbReference>
<keyword evidence="3 9" id="KW-0813">Transport</keyword>
<keyword evidence="4" id="KW-0812">Transmembrane</keyword>
<evidence type="ECO:0000313" key="11">
    <source>
        <dbReference type="Proteomes" id="UP000224006"/>
    </source>
</evidence>
<comment type="subcellular location">
    <subcellularLocation>
        <location evidence="1 9">Mitochondrion inner membrane</location>
        <topology evidence="1 9">Multi-pass membrane protein</topology>
    </subcellularLocation>
</comment>
<keyword evidence="11" id="KW-1185">Reference proteome</keyword>
<evidence type="ECO:0000256" key="8">
    <source>
        <dbReference type="ARBA" id="ARBA00023136"/>
    </source>
</evidence>
<dbReference type="Pfam" id="PF03650">
    <property type="entry name" value="MPC"/>
    <property type="match status" value="1"/>
</dbReference>
<comment type="function">
    <text evidence="9">Mediates the uptake of pyruvate into mitochondria.</text>
</comment>
<dbReference type="InterPro" id="IPR005336">
    <property type="entry name" value="MPC"/>
</dbReference>
<evidence type="ECO:0000313" key="10">
    <source>
        <dbReference type="EMBL" id="PFH37253.1"/>
    </source>
</evidence>
<proteinExistence type="inferred from homology"/>
<dbReference type="AlphaFoldDB" id="A0A2A9MN33"/>
<evidence type="ECO:0000256" key="4">
    <source>
        <dbReference type="ARBA" id="ARBA00022692"/>
    </source>
</evidence>
<dbReference type="GO" id="GO:0005743">
    <property type="term" value="C:mitochondrial inner membrane"/>
    <property type="evidence" value="ECO:0007669"/>
    <property type="project" value="UniProtKB-SubCell"/>
</dbReference>
<name>A0A2A9MN33_BESBE</name>
<dbReference type="GeneID" id="40308692"/>
<dbReference type="VEuPathDB" id="ToxoDB:BESB_037110"/>
<evidence type="ECO:0000256" key="3">
    <source>
        <dbReference type="ARBA" id="ARBA00022448"/>
    </source>
</evidence>
<dbReference type="KEGG" id="bbes:BESB_037110"/>
<organism evidence="10 11">
    <name type="scientific">Besnoitia besnoiti</name>
    <name type="common">Apicomplexan protozoan</name>
    <dbReference type="NCBI Taxonomy" id="94643"/>
    <lineage>
        <taxon>Eukaryota</taxon>
        <taxon>Sar</taxon>
        <taxon>Alveolata</taxon>
        <taxon>Apicomplexa</taxon>
        <taxon>Conoidasida</taxon>
        <taxon>Coccidia</taxon>
        <taxon>Eucoccidiorida</taxon>
        <taxon>Eimeriorina</taxon>
        <taxon>Sarcocystidae</taxon>
        <taxon>Besnoitia</taxon>
    </lineage>
</organism>
<dbReference type="Proteomes" id="UP000224006">
    <property type="component" value="Chromosome II"/>
</dbReference>
<dbReference type="RefSeq" id="XP_029221262.1">
    <property type="nucleotide sequence ID" value="XM_029362297.1"/>
</dbReference>